<dbReference type="NCBIfam" id="TIGR00254">
    <property type="entry name" value="GGDEF"/>
    <property type="match status" value="1"/>
</dbReference>
<dbReference type="InterPro" id="IPR050706">
    <property type="entry name" value="Cyclic-di-GMP_PDE-like"/>
</dbReference>
<dbReference type="EC" id="3.1.4.52" evidence="3"/>
<evidence type="ECO:0000313" key="4">
    <source>
        <dbReference type="Proteomes" id="UP001265259"/>
    </source>
</evidence>
<dbReference type="Gene3D" id="3.30.70.270">
    <property type="match status" value="1"/>
</dbReference>
<gene>
    <name evidence="3" type="ORF">RM543_06310</name>
</gene>
<keyword evidence="3" id="KW-0548">Nucleotidyltransferase</keyword>
<sequence>MTIAHALNALERHGRRFLRRPDLAALLPAALLLAYWLGGEPGLVFCAVLLPLVLIGLSRTGRPPEDRDALTGLLSRTALEERADAMLATPNPDCAVLAVQIDGFDELVRDLGAGGSEQVLIQIAERLTGAVRSGDAVARLDGDRFAVLAHGLGQSGLDGILAFGERLQATALNPLPIHAGTIYVSLSAGFCPGHRSPGPGGGALVNAALLALRQARQSGRGCLRAYSTAIQQASLMRADLAAQIDEAFETGAIRAFFQPQTSTDTGEITGFESLVRWVHPDRGVLSPSVFLDVVLAAGMTERLTQEMLTQSLEALCMWQRADLGIPQVALNLSMHELRNPHLVDRIRWELDRFDLAPNRLAIEVLETVVCASDEDVIVRNVTALAELGCTIDLDDFGTGNASISAIRRFGVCRLKIDRSIVSRADSDTQQRKMVSAIVSLAEQLDLETLAEGVETPQEHATVAQLGCRYVQGFGLARPMPVEDTLPWIFRYRGRLSRPPLIGRTG</sequence>
<dbReference type="GO" id="GO:0071111">
    <property type="term" value="F:cyclic-guanylate-specific phosphodiesterase activity"/>
    <property type="evidence" value="ECO:0007669"/>
    <property type="project" value="UniProtKB-EC"/>
</dbReference>
<protein>
    <submittedName>
        <fullName evidence="3">Bifunctional diguanylate cyclase/phosphodiesterase</fullName>
        <ecNumber evidence="3">2.7.7.65</ecNumber>
        <ecNumber evidence="3">3.1.4.52</ecNumber>
    </submittedName>
</protein>
<proteinExistence type="predicted"/>
<dbReference type="Pfam" id="PF00990">
    <property type="entry name" value="GGDEF"/>
    <property type="match status" value="1"/>
</dbReference>
<dbReference type="Pfam" id="PF00563">
    <property type="entry name" value="EAL"/>
    <property type="match status" value="1"/>
</dbReference>
<reference evidence="3 4" key="1">
    <citation type="submission" date="2023-09" db="EMBL/GenBank/DDBJ databases">
        <authorList>
            <person name="Rey-Velasco X."/>
        </authorList>
    </citation>
    <scope>NUCLEOTIDE SEQUENCE [LARGE SCALE GENOMIC DNA]</scope>
    <source>
        <strain evidence="3 4">F158</strain>
    </source>
</reference>
<dbReference type="PANTHER" id="PTHR33121:SF70">
    <property type="entry name" value="SIGNALING PROTEIN YKOW"/>
    <property type="match status" value="1"/>
</dbReference>
<feature type="domain" description="GGDEF" evidence="2">
    <location>
        <begin position="92"/>
        <end position="228"/>
    </location>
</feature>
<dbReference type="SMART" id="SM00052">
    <property type="entry name" value="EAL"/>
    <property type="match status" value="1"/>
</dbReference>
<dbReference type="PROSITE" id="PS50883">
    <property type="entry name" value="EAL"/>
    <property type="match status" value="1"/>
</dbReference>
<evidence type="ECO:0000259" key="1">
    <source>
        <dbReference type="PROSITE" id="PS50883"/>
    </source>
</evidence>
<dbReference type="RefSeq" id="WP_311690050.1">
    <property type="nucleotide sequence ID" value="NZ_JAVRHL010000002.1"/>
</dbReference>
<dbReference type="PANTHER" id="PTHR33121">
    <property type="entry name" value="CYCLIC DI-GMP PHOSPHODIESTERASE PDEF"/>
    <property type="match status" value="1"/>
</dbReference>
<dbReference type="CDD" id="cd01949">
    <property type="entry name" value="GGDEF"/>
    <property type="match status" value="1"/>
</dbReference>
<feature type="domain" description="EAL" evidence="1">
    <location>
        <begin position="237"/>
        <end position="492"/>
    </location>
</feature>
<dbReference type="GO" id="GO:0052621">
    <property type="term" value="F:diguanylate cyclase activity"/>
    <property type="evidence" value="ECO:0007669"/>
    <property type="project" value="UniProtKB-EC"/>
</dbReference>
<dbReference type="Gene3D" id="3.20.20.450">
    <property type="entry name" value="EAL domain"/>
    <property type="match status" value="1"/>
</dbReference>
<dbReference type="Proteomes" id="UP001265259">
    <property type="component" value="Unassembled WGS sequence"/>
</dbReference>
<dbReference type="SUPFAM" id="SSF141868">
    <property type="entry name" value="EAL domain-like"/>
    <property type="match status" value="1"/>
</dbReference>
<keyword evidence="3" id="KW-0378">Hydrolase</keyword>
<dbReference type="EMBL" id="JAVRHL010000002">
    <property type="protein sequence ID" value="MDT0682290.1"/>
    <property type="molecule type" value="Genomic_DNA"/>
</dbReference>
<comment type="caution">
    <text evidence="3">The sequence shown here is derived from an EMBL/GenBank/DDBJ whole genome shotgun (WGS) entry which is preliminary data.</text>
</comment>
<dbReference type="InterPro" id="IPR000160">
    <property type="entry name" value="GGDEF_dom"/>
</dbReference>
<keyword evidence="3" id="KW-0808">Transferase</keyword>
<dbReference type="EC" id="2.7.7.65" evidence="3"/>
<dbReference type="InterPro" id="IPR035919">
    <property type="entry name" value="EAL_sf"/>
</dbReference>
<dbReference type="PROSITE" id="PS50887">
    <property type="entry name" value="GGDEF"/>
    <property type="match status" value="1"/>
</dbReference>
<dbReference type="SMART" id="SM00267">
    <property type="entry name" value="GGDEF"/>
    <property type="match status" value="1"/>
</dbReference>
<evidence type="ECO:0000313" key="3">
    <source>
        <dbReference type="EMBL" id="MDT0682290.1"/>
    </source>
</evidence>
<organism evidence="3 4">
    <name type="scientific">Tropicimonas omnivorans</name>
    <dbReference type="NCBI Taxonomy" id="3075590"/>
    <lineage>
        <taxon>Bacteria</taxon>
        <taxon>Pseudomonadati</taxon>
        <taxon>Pseudomonadota</taxon>
        <taxon>Alphaproteobacteria</taxon>
        <taxon>Rhodobacterales</taxon>
        <taxon>Roseobacteraceae</taxon>
        <taxon>Tropicimonas</taxon>
    </lineage>
</organism>
<dbReference type="CDD" id="cd01948">
    <property type="entry name" value="EAL"/>
    <property type="match status" value="1"/>
</dbReference>
<dbReference type="InterPro" id="IPR043128">
    <property type="entry name" value="Rev_trsase/Diguanyl_cyclase"/>
</dbReference>
<evidence type="ECO:0000259" key="2">
    <source>
        <dbReference type="PROSITE" id="PS50887"/>
    </source>
</evidence>
<dbReference type="InterPro" id="IPR029787">
    <property type="entry name" value="Nucleotide_cyclase"/>
</dbReference>
<accession>A0ABU3DF23</accession>
<name>A0ABU3DF23_9RHOB</name>
<keyword evidence="4" id="KW-1185">Reference proteome</keyword>
<dbReference type="SUPFAM" id="SSF55073">
    <property type="entry name" value="Nucleotide cyclase"/>
    <property type="match status" value="1"/>
</dbReference>
<dbReference type="InterPro" id="IPR001633">
    <property type="entry name" value="EAL_dom"/>
</dbReference>